<dbReference type="GeneID" id="108672295"/>
<gene>
    <name evidence="2" type="primary">LOC108672295</name>
</gene>
<protein>
    <submittedName>
        <fullName evidence="2">Uncharacterized protein LOC108672295</fullName>
    </submittedName>
</protein>
<dbReference type="AlphaFoldDB" id="A0A8B7NP00"/>
<organism evidence="1 2">
    <name type="scientific">Hyalella azteca</name>
    <name type="common">Amphipod</name>
    <dbReference type="NCBI Taxonomy" id="294128"/>
    <lineage>
        <taxon>Eukaryota</taxon>
        <taxon>Metazoa</taxon>
        <taxon>Ecdysozoa</taxon>
        <taxon>Arthropoda</taxon>
        <taxon>Crustacea</taxon>
        <taxon>Multicrustacea</taxon>
        <taxon>Malacostraca</taxon>
        <taxon>Eumalacostraca</taxon>
        <taxon>Peracarida</taxon>
        <taxon>Amphipoda</taxon>
        <taxon>Senticaudata</taxon>
        <taxon>Talitrida</taxon>
        <taxon>Talitroidea</taxon>
        <taxon>Hyalellidae</taxon>
        <taxon>Hyalella</taxon>
    </lineage>
</organism>
<proteinExistence type="predicted"/>
<keyword evidence="1" id="KW-1185">Reference proteome</keyword>
<evidence type="ECO:0000313" key="1">
    <source>
        <dbReference type="Proteomes" id="UP000694843"/>
    </source>
</evidence>
<evidence type="ECO:0000313" key="2">
    <source>
        <dbReference type="RefSeq" id="XP_018015427.1"/>
    </source>
</evidence>
<dbReference type="OrthoDB" id="6360277at2759"/>
<dbReference type="KEGG" id="hazt:108672295"/>
<name>A0A8B7NP00_HYAAZ</name>
<accession>A0A8B7NP00</accession>
<reference evidence="2" key="1">
    <citation type="submission" date="2025-08" db="UniProtKB">
        <authorList>
            <consortium name="RefSeq"/>
        </authorList>
    </citation>
    <scope>IDENTIFICATION</scope>
    <source>
        <tissue evidence="2">Whole organism</tissue>
    </source>
</reference>
<dbReference type="RefSeq" id="XP_018015427.1">
    <property type="nucleotide sequence ID" value="XM_018159938.2"/>
</dbReference>
<dbReference type="Proteomes" id="UP000694843">
    <property type="component" value="Unplaced"/>
</dbReference>
<sequence length="217" mass="23962">MSLDRTQKLVYKKVSELLCSQTDFSDKDRIAFLSDFMKVFGKNFETVLQTYSELNHQNKDSNLPVSDCCEVGSKETGQSSETQNCLTESVTFLSPIDDELEEAAALYEAVLITTTRQRSSAPSKLSKILGSTTRHSSLAMQEQHVDLPLSLPIAFTGSGLQEGKQGREIEEMLRKSCSATSEVALSVQADAERLSNISIALEIISENANHPTYKLTK</sequence>